<protein>
    <submittedName>
        <fullName evidence="2">Uncharacterized protein</fullName>
    </submittedName>
</protein>
<gene>
    <name evidence="2" type="ORF">EHS25_010003</name>
</gene>
<comment type="caution">
    <text evidence="2">The sequence shown here is derived from an EMBL/GenBank/DDBJ whole genome shotgun (WGS) entry which is preliminary data.</text>
</comment>
<dbReference type="OrthoDB" id="2571901at2759"/>
<sequence>MSFRTLPLLAGPSRPLARRAAAVRIAVPSQNQRRNITFPNPALDPENGTTRLAILAGDPIPSMIHAFAIIRAVERKLGPLWSIEVPRDPDSNSPMNMIFASLIRPTQLPRALDLEVPLPANAEGVEVRRLQFGGPGLEDIRAVLQEESSKTPEGQHGKHGKMMQVRVEARRQKERPKERLSKRRLPRTEEQIREDELILAALKELGGGPYGGFEGLAEKVEEQLSRSAEDSRINGAASASEDSVEVVEAATDAGAETEASSTEEPQLGTSVEDVRLDEVIVETGAIPSPLESKSTDATPSPSESMSTTNDDDAQPTASEALSNRTAHTESEARL</sequence>
<feature type="compositionally biased region" description="Low complexity" evidence="1">
    <location>
        <begin position="246"/>
        <end position="264"/>
    </location>
</feature>
<feature type="compositionally biased region" description="Polar residues" evidence="1">
    <location>
        <begin position="291"/>
        <end position="308"/>
    </location>
</feature>
<feature type="compositionally biased region" description="Basic and acidic residues" evidence="1">
    <location>
        <begin position="147"/>
        <end position="156"/>
    </location>
</feature>
<feature type="compositionally biased region" description="Polar residues" evidence="1">
    <location>
        <begin position="315"/>
        <end position="325"/>
    </location>
</feature>
<proteinExistence type="predicted"/>
<feature type="region of interest" description="Disordered" evidence="1">
    <location>
        <begin position="221"/>
        <end position="334"/>
    </location>
</feature>
<evidence type="ECO:0000313" key="3">
    <source>
        <dbReference type="Proteomes" id="UP000279259"/>
    </source>
</evidence>
<evidence type="ECO:0000256" key="1">
    <source>
        <dbReference type="SAM" id="MobiDB-lite"/>
    </source>
</evidence>
<dbReference type="Proteomes" id="UP000279259">
    <property type="component" value="Unassembled WGS sequence"/>
</dbReference>
<feature type="region of interest" description="Disordered" evidence="1">
    <location>
        <begin position="147"/>
        <end position="189"/>
    </location>
</feature>
<accession>A0A427YIB7</accession>
<dbReference type="EMBL" id="RSCD01000009">
    <property type="protein sequence ID" value="RSH90828.1"/>
    <property type="molecule type" value="Genomic_DNA"/>
</dbReference>
<reference evidence="2 3" key="1">
    <citation type="submission" date="2018-11" db="EMBL/GenBank/DDBJ databases">
        <title>Genome sequence of Saitozyma podzolica DSM 27192.</title>
        <authorList>
            <person name="Aliyu H."/>
            <person name="Gorte O."/>
            <person name="Ochsenreither K."/>
        </authorList>
    </citation>
    <scope>NUCLEOTIDE SEQUENCE [LARGE SCALE GENOMIC DNA]</scope>
    <source>
        <strain evidence="2 3">DSM 27192</strain>
    </source>
</reference>
<evidence type="ECO:0000313" key="2">
    <source>
        <dbReference type="EMBL" id="RSH90828.1"/>
    </source>
</evidence>
<keyword evidence="3" id="KW-1185">Reference proteome</keyword>
<feature type="compositionally biased region" description="Basic and acidic residues" evidence="1">
    <location>
        <begin position="221"/>
        <end position="232"/>
    </location>
</feature>
<dbReference type="AlphaFoldDB" id="A0A427YIB7"/>
<name>A0A427YIB7_9TREE</name>
<feature type="compositionally biased region" description="Basic and acidic residues" evidence="1">
    <location>
        <begin position="167"/>
        <end position="179"/>
    </location>
</feature>
<organism evidence="2 3">
    <name type="scientific">Saitozyma podzolica</name>
    <dbReference type="NCBI Taxonomy" id="1890683"/>
    <lineage>
        <taxon>Eukaryota</taxon>
        <taxon>Fungi</taxon>
        <taxon>Dikarya</taxon>
        <taxon>Basidiomycota</taxon>
        <taxon>Agaricomycotina</taxon>
        <taxon>Tremellomycetes</taxon>
        <taxon>Tremellales</taxon>
        <taxon>Trimorphomycetaceae</taxon>
        <taxon>Saitozyma</taxon>
    </lineage>
</organism>